<sequence>MKRQYSKTKVTLKDMQVSLTMDLSYPLESKSNVFYESVLSKVMKRTDTVIYCPSNETDSAAGIQKVEIVGSLAAVESARLFIRDYVPIEFVTSCRSDRVDSLGIHLLVAHFSSTFGVKMVFKLVEEDSSYQVNIRGHQYRFELLREAVHHFCHIVQTPSESVEMDLGSSFLHRRLVRNCTQLIEEKSGARICCPVDGNSVLVRGSLESAYFASEMIAGVTPLHLKFQCPSSVEMNERIRSIARQMDISVSTDKTDPGFDELNLSTCEWNTRHLYELWRLRRGLHLSFSILPTQRHLWSHLVELPHSFFRKVNSKIFRPQREELALEGHRTSCDETLNLRRI</sequence>
<dbReference type="AlphaFoldDB" id="A0A162SNI8"/>
<dbReference type="EMBL" id="LRGB01000024">
    <property type="protein sequence ID" value="KZS21481.1"/>
    <property type="molecule type" value="Genomic_DNA"/>
</dbReference>
<accession>A0A162SNI8</accession>
<comment type="caution">
    <text evidence="1">The sequence shown here is derived from an EMBL/GenBank/DDBJ whole genome shotgun (WGS) entry which is preliminary data.</text>
</comment>
<gene>
    <name evidence="1" type="ORF">APZ42_011426</name>
</gene>
<keyword evidence="2" id="KW-1185">Reference proteome</keyword>
<name>A0A162SNI8_9CRUS</name>
<organism evidence="1 2">
    <name type="scientific">Daphnia magna</name>
    <dbReference type="NCBI Taxonomy" id="35525"/>
    <lineage>
        <taxon>Eukaryota</taxon>
        <taxon>Metazoa</taxon>
        <taxon>Ecdysozoa</taxon>
        <taxon>Arthropoda</taxon>
        <taxon>Crustacea</taxon>
        <taxon>Branchiopoda</taxon>
        <taxon>Diplostraca</taxon>
        <taxon>Cladocera</taxon>
        <taxon>Anomopoda</taxon>
        <taxon>Daphniidae</taxon>
        <taxon>Daphnia</taxon>
    </lineage>
</organism>
<dbReference type="OrthoDB" id="271862at2759"/>
<proteinExistence type="predicted"/>
<dbReference type="Gene3D" id="3.30.310.270">
    <property type="match status" value="1"/>
</dbReference>
<dbReference type="Proteomes" id="UP000076858">
    <property type="component" value="Unassembled WGS sequence"/>
</dbReference>
<reference evidence="1 2" key="1">
    <citation type="submission" date="2016-03" db="EMBL/GenBank/DDBJ databases">
        <title>EvidentialGene: Evidence-directed Construction of Genes on Genomes.</title>
        <authorList>
            <person name="Gilbert D.G."/>
            <person name="Choi J.-H."/>
            <person name="Mockaitis K."/>
            <person name="Colbourne J."/>
            <person name="Pfrender M."/>
        </authorList>
    </citation>
    <scope>NUCLEOTIDE SEQUENCE [LARGE SCALE GENOMIC DNA]</scope>
    <source>
        <strain evidence="1 2">Xinb3</strain>
        <tissue evidence="1">Complete organism</tissue>
    </source>
</reference>
<evidence type="ECO:0000313" key="2">
    <source>
        <dbReference type="Proteomes" id="UP000076858"/>
    </source>
</evidence>
<protein>
    <submittedName>
        <fullName evidence="1">Bicaudal-c-like protein</fullName>
    </submittedName>
</protein>
<evidence type="ECO:0000313" key="1">
    <source>
        <dbReference type="EMBL" id="KZS21481.1"/>
    </source>
</evidence>